<feature type="binding site" evidence="9">
    <location>
        <position position="64"/>
    </location>
    <ligand>
        <name>ATP</name>
        <dbReference type="ChEBI" id="CHEBI:30616"/>
    </ligand>
</feature>
<evidence type="ECO:0000256" key="4">
    <source>
        <dbReference type="ARBA" id="ARBA00022741"/>
    </source>
</evidence>
<evidence type="ECO:0000259" key="11">
    <source>
        <dbReference type="PROSITE" id="PS50011"/>
    </source>
</evidence>
<accession>A0ABQ7S6N3</accession>
<evidence type="ECO:0000256" key="5">
    <source>
        <dbReference type="ARBA" id="ARBA00022777"/>
    </source>
</evidence>
<dbReference type="InterPro" id="IPR008271">
    <property type="entry name" value="Ser/Thr_kinase_AS"/>
</dbReference>
<dbReference type="SUPFAM" id="SSF56112">
    <property type="entry name" value="Protein kinase-like (PK-like)"/>
    <property type="match status" value="1"/>
</dbReference>
<evidence type="ECO:0000313" key="12">
    <source>
        <dbReference type="EMBL" id="KAG9509089.1"/>
    </source>
</evidence>
<keyword evidence="6 9" id="KW-0067">ATP-binding</keyword>
<evidence type="ECO:0000256" key="9">
    <source>
        <dbReference type="PROSITE-ProRule" id="PRU10141"/>
    </source>
</evidence>
<dbReference type="Gene3D" id="3.30.200.20">
    <property type="entry name" value="Phosphorylase Kinase, domain 1"/>
    <property type="match status" value="1"/>
</dbReference>
<dbReference type="GO" id="GO:0016301">
    <property type="term" value="F:kinase activity"/>
    <property type="evidence" value="ECO:0007669"/>
    <property type="project" value="UniProtKB-KW"/>
</dbReference>
<feature type="compositionally biased region" description="Polar residues" evidence="10">
    <location>
        <begin position="204"/>
        <end position="220"/>
    </location>
</feature>
<dbReference type="Pfam" id="PF00069">
    <property type="entry name" value="Pkinase"/>
    <property type="match status" value="2"/>
</dbReference>
<evidence type="ECO:0000256" key="1">
    <source>
        <dbReference type="ARBA" id="ARBA00012513"/>
    </source>
</evidence>
<protein>
    <recommendedName>
        <fullName evidence="1">non-specific serine/threonine protein kinase</fullName>
        <ecNumber evidence="1">2.7.11.1</ecNumber>
    </recommendedName>
</protein>
<organism evidence="12 13">
    <name type="scientific">Fragariocoptes setiger</name>
    <dbReference type="NCBI Taxonomy" id="1670756"/>
    <lineage>
        <taxon>Eukaryota</taxon>
        <taxon>Metazoa</taxon>
        <taxon>Ecdysozoa</taxon>
        <taxon>Arthropoda</taxon>
        <taxon>Chelicerata</taxon>
        <taxon>Arachnida</taxon>
        <taxon>Acari</taxon>
        <taxon>Acariformes</taxon>
        <taxon>Trombidiformes</taxon>
        <taxon>Prostigmata</taxon>
        <taxon>Eupodina</taxon>
        <taxon>Eriophyoidea</taxon>
        <taxon>Phytoptidae</taxon>
        <taxon>Fragariocoptes</taxon>
    </lineage>
</organism>
<evidence type="ECO:0000256" key="7">
    <source>
        <dbReference type="ARBA" id="ARBA00047899"/>
    </source>
</evidence>
<dbReference type="EC" id="2.7.11.1" evidence="1"/>
<feature type="compositionally biased region" description="Basic and acidic residues" evidence="10">
    <location>
        <begin position="270"/>
        <end position="279"/>
    </location>
</feature>
<comment type="caution">
    <text evidence="12">The sequence shown here is derived from an EMBL/GenBank/DDBJ whole genome shotgun (WGS) entry which is preliminary data.</text>
</comment>
<evidence type="ECO:0000256" key="8">
    <source>
        <dbReference type="ARBA" id="ARBA00048679"/>
    </source>
</evidence>
<dbReference type="PANTHER" id="PTHR47634:SF9">
    <property type="entry name" value="PROTEIN KINASE DOMAIN-CONTAINING PROTEIN-RELATED"/>
    <property type="match status" value="1"/>
</dbReference>
<dbReference type="CDD" id="cd14136">
    <property type="entry name" value="STKc_SRPK"/>
    <property type="match status" value="1"/>
</dbReference>
<dbReference type="PROSITE" id="PS00108">
    <property type="entry name" value="PROTEIN_KINASE_ST"/>
    <property type="match status" value="1"/>
</dbReference>
<feature type="compositionally biased region" description="Basic residues" evidence="10">
    <location>
        <begin position="221"/>
        <end position="236"/>
    </location>
</feature>
<feature type="compositionally biased region" description="Polar residues" evidence="10">
    <location>
        <begin position="315"/>
        <end position="325"/>
    </location>
</feature>
<gene>
    <name evidence="12" type="primary">SRPK3</name>
    <name evidence="12" type="ORF">GZH46_02402</name>
</gene>
<dbReference type="Proteomes" id="UP000825002">
    <property type="component" value="Unassembled WGS sequence"/>
</dbReference>
<dbReference type="PROSITE" id="PS50011">
    <property type="entry name" value="PROTEIN_KINASE_DOM"/>
    <property type="match status" value="1"/>
</dbReference>
<dbReference type="InterPro" id="IPR011009">
    <property type="entry name" value="Kinase-like_dom_sf"/>
</dbReference>
<dbReference type="PROSITE" id="PS00107">
    <property type="entry name" value="PROTEIN_KINASE_ATP"/>
    <property type="match status" value="1"/>
</dbReference>
<evidence type="ECO:0000313" key="13">
    <source>
        <dbReference type="Proteomes" id="UP000825002"/>
    </source>
</evidence>
<dbReference type="PANTHER" id="PTHR47634">
    <property type="entry name" value="PROTEIN KINASE DOMAIN-CONTAINING PROTEIN-RELATED"/>
    <property type="match status" value="1"/>
</dbReference>
<dbReference type="Gene3D" id="1.10.510.10">
    <property type="entry name" value="Transferase(Phosphotransferase) domain 1"/>
    <property type="match status" value="2"/>
</dbReference>
<comment type="catalytic activity">
    <reaction evidence="7">
        <text>L-threonyl-[protein] + ATP = O-phospho-L-threonyl-[protein] + ADP + H(+)</text>
        <dbReference type="Rhea" id="RHEA:46608"/>
        <dbReference type="Rhea" id="RHEA-COMP:11060"/>
        <dbReference type="Rhea" id="RHEA-COMP:11605"/>
        <dbReference type="ChEBI" id="CHEBI:15378"/>
        <dbReference type="ChEBI" id="CHEBI:30013"/>
        <dbReference type="ChEBI" id="CHEBI:30616"/>
        <dbReference type="ChEBI" id="CHEBI:61977"/>
        <dbReference type="ChEBI" id="CHEBI:456216"/>
        <dbReference type="EC" id="2.7.11.1"/>
    </reaction>
</comment>
<evidence type="ECO:0000256" key="2">
    <source>
        <dbReference type="ARBA" id="ARBA00022527"/>
    </source>
</evidence>
<keyword evidence="4 9" id="KW-0547">Nucleotide-binding</keyword>
<reference evidence="12 13" key="1">
    <citation type="submission" date="2020-10" db="EMBL/GenBank/DDBJ databases">
        <authorList>
            <person name="Klimov P.B."/>
            <person name="Dyachkov S.M."/>
            <person name="Chetverikov P.E."/>
        </authorList>
    </citation>
    <scope>NUCLEOTIDE SEQUENCE [LARGE SCALE GENOMIC DNA]</scope>
    <source>
        <strain evidence="12">BMOC 18-1129-001#AD2665</strain>
        <tissue evidence="12">Entire mites</tissue>
    </source>
</reference>
<dbReference type="SMART" id="SM00220">
    <property type="entry name" value="S_TKc"/>
    <property type="match status" value="1"/>
</dbReference>
<feature type="region of interest" description="Disordered" evidence="10">
    <location>
        <begin position="510"/>
        <end position="540"/>
    </location>
</feature>
<feature type="compositionally biased region" description="Low complexity" evidence="10">
    <location>
        <begin position="510"/>
        <end position="528"/>
    </location>
</feature>
<keyword evidence="3" id="KW-0808">Transferase</keyword>
<keyword evidence="5 12" id="KW-0418">Kinase</keyword>
<feature type="region of interest" description="Disordered" evidence="10">
    <location>
        <begin position="201"/>
        <end position="329"/>
    </location>
</feature>
<feature type="domain" description="Protein kinase" evidence="11">
    <location>
        <begin position="35"/>
        <end position="499"/>
    </location>
</feature>
<dbReference type="InterPro" id="IPR051334">
    <property type="entry name" value="SRPK"/>
</dbReference>
<comment type="catalytic activity">
    <reaction evidence="8">
        <text>L-seryl-[protein] + ATP = O-phospho-L-seryl-[protein] + ADP + H(+)</text>
        <dbReference type="Rhea" id="RHEA:17989"/>
        <dbReference type="Rhea" id="RHEA-COMP:9863"/>
        <dbReference type="Rhea" id="RHEA-COMP:11604"/>
        <dbReference type="ChEBI" id="CHEBI:15378"/>
        <dbReference type="ChEBI" id="CHEBI:29999"/>
        <dbReference type="ChEBI" id="CHEBI:30616"/>
        <dbReference type="ChEBI" id="CHEBI:83421"/>
        <dbReference type="ChEBI" id="CHEBI:456216"/>
        <dbReference type="EC" id="2.7.11.1"/>
    </reaction>
</comment>
<keyword evidence="2" id="KW-0723">Serine/threonine-protein kinase</keyword>
<evidence type="ECO:0000256" key="6">
    <source>
        <dbReference type="ARBA" id="ARBA00022840"/>
    </source>
</evidence>
<feature type="compositionally biased region" description="Polar residues" evidence="10">
    <location>
        <begin position="529"/>
        <end position="540"/>
    </location>
</feature>
<feature type="compositionally biased region" description="Low complexity" evidence="10">
    <location>
        <begin position="285"/>
        <end position="299"/>
    </location>
</feature>
<dbReference type="InterPro" id="IPR000719">
    <property type="entry name" value="Prot_kinase_dom"/>
</dbReference>
<proteinExistence type="predicted"/>
<keyword evidence="13" id="KW-1185">Reference proteome</keyword>
<dbReference type="InterPro" id="IPR017441">
    <property type="entry name" value="Protein_kinase_ATP_BS"/>
</dbReference>
<name>A0ABQ7S6N3_9ACAR</name>
<evidence type="ECO:0000256" key="3">
    <source>
        <dbReference type="ARBA" id="ARBA00022679"/>
    </source>
</evidence>
<evidence type="ECO:0000256" key="10">
    <source>
        <dbReference type="SAM" id="MobiDB-lite"/>
    </source>
</evidence>
<sequence length="540" mass="60652">MMSDAEDIEEPELSSDYTAGGYHPVKLSAIFNSRYYVIRKLGWGHFSTVWLCWDIRARRFVALKVLKSAPQYTETAYDEIRLLKCVRQSNPGHPYALKIVQLLDNFEISGPNGTHVCMVFEVLGCNLLKLIIKSNYYGIPLRNVKRIIKQVLQGLHYLHTECDIIHTDIKPENILVAIDEDSIKKLAYEATVCQKSGKPLPVSLVSNTPNQTQGLTGSKMSRNKKKKLKRKAKKNREKLEAEVGSFLSVNSHDDSTQSGSSRAGDSVVDEAEKLADVTEKALSMNTTTKTTATKQTSNTGDNNRTSTDTERKVRSATSMKPSANHTETDPAKDVMDVEVKIADLGNGCYTWHHYTEDIQTRQYRCLEVILGAEFDTASDIWSTACMAFELATGEYLFEPRGGHGYSRDEDHIAHIIELLGDIPKHIAMSGEYSKVFFNRKGELRNIGSLTPWDLNSVLREKYQWKYKDAKEFTDFLLPMLAYDPRKRATALQCLEHPWLADCDDLPAATTTTPQQTTTNTNTTTPATQVEVSSESSTPKN</sequence>
<dbReference type="EMBL" id="JAIFTH010000682">
    <property type="protein sequence ID" value="KAG9509089.1"/>
    <property type="molecule type" value="Genomic_DNA"/>
</dbReference>